<feature type="transmembrane region" description="Helical" evidence="2">
    <location>
        <begin position="207"/>
        <end position="229"/>
    </location>
</feature>
<protein>
    <submittedName>
        <fullName evidence="3">Uncharacterized protein</fullName>
    </submittedName>
</protein>
<feature type="transmembrane region" description="Helical" evidence="2">
    <location>
        <begin position="133"/>
        <end position="153"/>
    </location>
</feature>
<dbReference type="STRING" id="155974.SAMN04487818_108344"/>
<organism evidence="3 4">
    <name type="scientific">Actinokineospora terrae</name>
    <dbReference type="NCBI Taxonomy" id="155974"/>
    <lineage>
        <taxon>Bacteria</taxon>
        <taxon>Bacillati</taxon>
        <taxon>Actinomycetota</taxon>
        <taxon>Actinomycetes</taxon>
        <taxon>Pseudonocardiales</taxon>
        <taxon>Pseudonocardiaceae</taxon>
        <taxon>Actinokineospora</taxon>
    </lineage>
</organism>
<keyword evidence="2" id="KW-1133">Transmembrane helix</keyword>
<gene>
    <name evidence="3" type="ORF">SAMN04487818_108344</name>
</gene>
<name>A0A1H9VGI9_9PSEU</name>
<dbReference type="AlphaFoldDB" id="A0A1H9VGI9"/>
<evidence type="ECO:0000313" key="3">
    <source>
        <dbReference type="EMBL" id="SES20679.1"/>
    </source>
</evidence>
<dbReference type="EMBL" id="FOGI01000008">
    <property type="protein sequence ID" value="SES20679.1"/>
    <property type="molecule type" value="Genomic_DNA"/>
</dbReference>
<feature type="compositionally biased region" description="Low complexity" evidence="1">
    <location>
        <begin position="104"/>
        <end position="113"/>
    </location>
</feature>
<dbReference type="Proteomes" id="UP000199051">
    <property type="component" value="Unassembled WGS sequence"/>
</dbReference>
<feature type="transmembrane region" description="Helical" evidence="2">
    <location>
        <begin position="173"/>
        <end position="195"/>
    </location>
</feature>
<reference evidence="4" key="1">
    <citation type="submission" date="2016-10" db="EMBL/GenBank/DDBJ databases">
        <authorList>
            <person name="Varghese N."/>
            <person name="Submissions S."/>
        </authorList>
    </citation>
    <scope>NUCLEOTIDE SEQUENCE [LARGE SCALE GENOMIC DNA]</scope>
    <source>
        <strain evidence="4">DSM 44260</strain>
    </source>
</reference>
<sequence length="273" mass="28770">MTSAYPVAMDTLVAQVKARAIELGELPSRNRIKTEFKVGAPKATAVLAELEGFDPTRRLHAVPPTDFERAAEPVHGTESDQPAPVEPTSPAATTEQGDAEQVDSAVSPGPAPAPVAVTTVGTRRRERVWTHSLALLMIAVSAFVAIWGGWVGLGTLTGFGEVALLPGIVDGFTIDSAITLPLGMEAYAAFALRVWLTGTRTRTARRFAKWSAIGALALGGFGQVAYHLMTAAGITVAPWGITTFVSCLPVAVLGCAAALLHLLREHPDEEVTR</sequence>
<proteinExistence type="predicted"/>
<feature type="region of interest" description="Disordered" evidence="1">
    <location>
        <begin position="72"/>
        <end position="113"/>
    </location>
</feature>
<evidence type="ECO:0000256" key="2">
    <source>
        <dbReference type="SAM" id="Phobius"/>
    </source>
</evidence>
<dbReference type="RefSeq" id="WP_092780834.1">
    <property type="nucleotide sequence ID" value="NZ_FOGI01000008.1"/>
</dbReference>
<keyword evidence="2" id="KW-0812">Transmembrane</keyword>
<keyword evidence="4" id="KW-1185">Reference proteome</keyword>
<keyword evidence="2" id="KW-0472">Membrane</keyword>
<evidence type="ECO:0000256" key="1">
    <source>
        <dbReference type="SAM" id="MobiDB-lite"/>
    </source>
</evidence>
<accession>A0A1H9VGI9</accession>
<feature type="transmembrane region" description="Helical" evidence="2">
    <location>
        <begin position="241"/>
        <end position="263"/>
    </location>
</feature>
<evidence type="ECO:0000313" key="4">
    <source>
        <dbReference type="Proteomes" id="UP000199051"/>
    </source>
</evidence>